<comment type="catalytic activity">
    <reaction evidence="16 17">
        <text>a ubiquinone + n Na(+)(in) + NADH + H(+) = a ubiquinol + n Na(+)(out) + NAD(+)</text>
        <dbReference type="Rhea" id="RHEA:47748"/>
        <dbReference type="Rhea" id="RHEA-COMP:9565"/>
        <dbReference type="Rhea" id="RHEA-COMP:9566"/>
        <dbReference type="ChEBI" id="CHEBI:15378"/>
        <dbReference type="ChEBI" id="CHEBI:16389"/>
        <dbReference type="ChEBI" id="CHEBI:17976"/>
        <dbReference type="ChEBI" id="CHEBI:29101"/>
        <dbReference type="ChEBI" id="CHEBI:57540"/>
        <dbReference type="ChEBI" id="CHEBI:57945"/>
        <dbReference type="EC" id="7.2.1.1"/>
    </reaction>
</comment>
<dbReference type="InterPro" id="IPR010204">
    <property type="entry name" value="NqrC"/>
</dbReference>
<dbReference type="PIRSF" id="PIRSF009437">
    <property type="entry name" value="NQR-1_subunit_C"/>
    <property type="match status" value="1"/>
</dbReference>
<evidence type="ECO:0000256" key="14">
    <source>
        <dbReference type="ARBA" id="ARBA00023136"/>
    </source>
</evidence>
<protein>
    <recommendedName>
        <fullName evidence="16 17">Na(+)-translocating NADH-quinone reductase subunit C</fullName>
        <shortName evidence="16 17">Na(+)-NQR subunit C</shortName>
        <shortName evidence="16 17">Na(+)-translocating NQR subunit C</shortName>
        <ecNumber evidence="16 17">7.2.1.1</ecNumber>
    </recommendedName>
    <alternativeName>
        <fullName evidence="16 17">NQR complex subunit C</fullName>
    </alternativeName>
    <alternativeName>
        <fullName evidence="16 17">NQR-1 subunit C</fullName>
    </alternativeName>
</protein>
<dbReference type="KEGG" id="anf:AQPE_3268"/>
<proteinExistence type="inferred from homology"/>
<keyword evidence="10 16" id="KW-0520">NAD</keyword>
<evidence type="ECO:0000256" key="16">
    <source>
        <dbReference type="HAMAP-Rule" id="MF_00427"/>
    </source>
</evidence>
<dbReference type="Proteomes" id="UP001193389">
    <property type="component" value="Chromosome"/>
</dbReference>
<feature type="domain" description="FMN-binding" evidence="18">
    <location>
        <begin position="126"/>
        <end position="225"/>
    </location>
</feature>
<evidence type="ECO:0000256" key="17">
    <source>
        <dbReference type="PIRNR" id="PIRNR009437"/>
    </source>
</evidence>
<keyword evidence="7 16" id="KW-0812">Transmembrane</keyword>
<keyword evidence="8 16" id="KW-1278">Translocase</keyword>
<keyword evidence="13 16" id="KW-0830">Ubiquinone</keyword>
<organism evidence="19 20">
    <name type="scientific">Aquipluma nitroreducens</name>
    <dbReference type="NCBI Taxonomy" id="2010828"/>
    <lineage>
        <taxon>Bacteria</taxon>
        <taxon>Pseudomonadati</taxon>
        <taxon>Bacteroidota</taxon>
        <taxon>Bacteroidia</taxon>
        <taxon>Marinilabiliales</taxon>
        <taxon>Prolixibacteraceae</taxon>
        <taxon>Aquipluma</taxon>
    </lineage>
</organism>
<keyword evidence="1 16" id="KW-0813">Transport</keyword>
<evidence type="ECO:0000256" key="2">
    <source>
        <dbReference type="ARBA" id="ARBA00022475"/>
    </source>
</evidence>
<evidence type="ECO:0000256" key="4">
    <source>
        <dbReference type="ARBA" id="ARBA00022553"/>
    </source>
</evidence>
<dbReference type="PANTHER" id="PTHR37838">
    <property type="entry name" value="NA(+)-TRANSLOCATING NADH-QUINONE REDUCTASE SUBUNIT C"/>
    <property type="match status" value="1"/>
</dbReference>
<comment type="caution">
    <text evidence="16">Lacks conserved residue(s) required for the propagation of feature annotation.</text>
</comment>
<sequence>MKNFSNTYIFIFSTVMVVLVALLLSMAAMQLKPFQDKNIEVEKKQNILASLRIESTTKNAVDLYAKYITDSYVINNKGEKQDGVVAFDVDLKTELEKAASQRLLPVFVGTLDDQSKAYSLPVRGKGLWGPIWGYVSVKPDMNTIYGVTYDHQGETPGLGAEIATKGFQEPFMGKTLFKDSTDFVSIQVEKGGAKKDDPHAVDAISGGTITSKGLQAMLDSCLVQYKTYFIKNRQ</sequence>
<keyword evidence="9 16" id="KW-1133">Transmembrane helix</keyword>
<keyword evidence="12 16" id="KW-0406">Ion transport</keyword>
<keyword evidence="11 16" id="KW-0915">Sodium</keyword>
<dbReference type="SMART" id="SM00900">
    <property type="entry name" value="FMN_bind"/>
    <property type="match status" value="1"/>
</dbReference>
<keyword evidence="2 16" id="KW-1003">Cell membrane</keyword>
<evidence type="ECO:0000256" key="12">
    <source>
        <dbReference type="ARBA" id="ARBA00023065"/>
    </source>
</evidence>
<dbReference type="NCBIfam" id="TIGR01938">
    <property type="entry name" value="nqrC"/>
    <property type="match status" value="1"/>
</dbReference>
<evidence type="ECO:0000256" key="13">
    <source>
        <dbReference type="ARBA" id="ARBA00023075"/>
    </source>
</evidence>
<gene>
    <name evidence="16" type="primary">nqrC</name>
    <name evidence="19" type="ORF">AQPE_3268</name>
</gene>
<dbReference type="GO" id="GO:0005886">
    <property type="term" value="C:plasma membrane"/>
    <property type="evidence" value="ECO:0007669"/>
    <property type="project" value="UniProtKB-SubCell"/>
</dbReference>
<dbReference type="InterPro" id="IPR007329">
    <property type="entry name" value="FMN-bd"/>
</dbReference>
<evidence type="ECO:0000256" key="15">
    <source>
        <dbReference type="ARBA" id="ARBA00023201"/>
    </source>
</evidence>
<dbReference type="HAMAP" id="MF_00427">
    <property type="entry name" value="NqrC"/>
    <property type="match status" value="1"/>
</dbReference>
<comment type="cofactor">
    <cofactor evidence="16 17">
        <name>FMN</name>
        <dbReference type="ChEBI" id="CHEBI:58210"/>
    </cofactor>
</comment>
<comment type="function">
    <text evidence="16">NQR complex catalyzes the reduction of ubiquinone-1 to ubiquinol by two successive reactions, coupled with the transport of Na(+) ions from the cytoplasm to the periplasm. NqrA to NqrE are probably involved in the second step, the conversion of ubisemiquinone to ubiquinol.</text>
</comment>
<keyword evidence="3" id="KW-0997">Cell inner membrane</keyword>
<evidence type="ECO:0000256" key="9">
    <source>
        <dbReference type="ARBA" id="ARBA00022989"/>
    </source>
</evidence>
<feature type="modified residue" description="FMN phosphoryl threonine" evidence="16">
    <location>
        <position position="208"/>
    </location>
</feature>
<dbReference type="GO" id="GO:0006814">
    <property type="term" value="P:sodium ion transport"/>
    <property type="evidence" value="ECO:0007669"/>
    <property type="project" value="UniProtKB-UniRule"/>
</dbReference>
<keyword evidence="6 16" id="KW-0288">FMN</keyword>
<reference evidence="19" key="1">
    <citation type="journal article" date="2020" name="Int. J. Syst. Evol. Microbiol.">
        <title>Aquipluma nitroreducens gen. nov. sp. nov., a novel facultatively anaerobic bacterium isolated from a freshwater lake.</title>
        <authorList>
            <person name="Watanabe M."/>
            <person name="Kojima H."/>
            <person name="Fukui M."/>
        </authorList>
    </citation>
    <scope>NUCLEOTIDE SEQUENCE</scope>
    <source>
        <strain evidence="19">MeG22</strain>
    </source>
</reference>
<evidence type="ECO:0000256" key="8">
    <source>
        <dbReference type="ARBA" id="ARBA00022967"/>
    </source>
</evidence>
<evidence type="ECO:0000256" key="7">
    <source>
        <dbReference type="ARBA" id="ARBA00022692"/>
    </source>
</evidence>
<keyword evidence="14 16" id="KW-0472">Membrane</keyword>
<comment type="subcellular location">
    <subcellularLocation>
        <location evidence="16">Cell membrane</location>
        <topology evidence="16">Single-pass membrane protein</topology>
    </subcellularLocation>
</comment>
<evidence type="ECO:0000256" key="3">
    <source>
        <dbReference type="ARBA" id="ARBA00022519"/>
    </source>
</evidence>
<name>A0A5K7SCV5_9BACT</name>
<accession>A0A5K7SCV5</accession>
<evidence type="ECO:0000256" key="1">
    <source>
        <dbReference type="ARBA" id="ARBA00022448"/>
    </source>
</evidence>
<evidence type="ECO:0000256" key="11">
    <source>
        <dbReference type="ARBA" id="ARBA00023053"/>
    </source>
</evidence>
<dbReference type="EC" id="7.2.1.1" evidence="16 17"/>
<keyword evidence="20" id="KW-1185">Reference proteome</keyword>
<evidence type="ECO:0000313" key="19">
    <source>
        <dbReference type="EMBL" id="BBE19094.1"/>
    </source>
</evidence>
<feature type="transmembrane region" description="Helical" evidence="16">
    <location>
        <begin position="6"/>
        <end position="28"/>
    </location>
</feature>
<dbReference type="GO" id="GO:0010181">
    <property type="term" value="F:FMN binding"/>
    <property type="evidence" value="ECO:0007669"/>
    <property type="project" value="UniProtKB-UniRule"/>
</dbReference>
<keyword evidence="4 16" id="KW-0597">Phosphoprotein</keyword>
<evidence type="ECO:0000313" key="20">
    <source>
        <dbReference type="Proteomes" id="UP001193389"/>
    </source>
</evidence>
<dbReference type="AlphaFoldDB" id="A0A5K7SCV5"/>
<comment type="similarity">
    <text evidence="16 17">Belongs to the NqrC family.</text>
</comment>
<comment type="subunit">
    <text evidence="16 17">Composed of six subunits; NqrA, NqrB, NqrC, NqrD, NqrE and NqrF.</text>
</comment>
<dbReference type="RefSeq" id="WP_318347367.1">
    <property type="nucleotide sequence ID" value="NZ_AP018694.1"/>
</dbReference>
<keyword evidence="5 16" id="KW-0285">Flavoprotein</keyword>
<keyword evidence="15 16" id="KW-0739">Sodium transport</keyword>
<evidence type="ECO:0000259" key="18">
    <source>
        <dbReference type="SMART" id="SM00900"/>
    </source>
</evidence>
<evidence type="ECO:0000256" key="10">
    <source>
        <dbReference type="ARBA" id="ARBA00023027"/>
    </source>
</evidence>
<evidence type="ECO:0000256" key="6">
    <source>
        <dbReference type="ARBA" id="ARBA00022643"/>
    </source>
</evidence>
<evidence type="ECO:0000256" key="5">
    <source>
        <dbReference type="ARBA" id="ARBA00022630"/>
    </source>
</evidence>
<dbReference type="GO" id="GO:0016655">
    <property type="term" value="F:oxidoreductase activity, acting on NAD(P)H, quinone or similar compound as acceptor"/>
    <property type="evidence" value="ECO:0007669"/>
    <property type="project" value="UniProtKB-UniRule"/>
</dbReference>
<dbReference type="Pfam" id="PF04205">
    <property type="entry name" value="FMN_bind"/>
    <property type="match status" value="1"/>
</dbReference>
<dbReference type="EMBL" id="AP018694">
    <property type="protein sequence ID" value="BBE19094.1"/>
    <property type="molecule type" value="Genomic_DNA"/>
</dbReference>
<dbReference type="PANTHER" id="PTHR37838:SF1">
    <property type="entry name" value="NA(+)-TRANSLOCATING NADH-QUINONE REDUCTASE SUBUNIT C"/>
    <property type="match status" value="1"/>
</dbReference>